<dbReference type="AlphaFoldDB" id="A0A8S4RH96"/>
<dbReference type="EMBL" id="CAKXAJ010025186">
    <property type="protein sequence ID" value="CAH2236149.1"/>
    <property type="molecule type" value="Genomic_DNA"/>
</dbReference>
<keyword evidence="3" id="KW-1185">Reference proteome</keyword>
<dbReference type="Proteomes" id="UP000838756">
    <property type="component" value="Unassembled WGS sequence"/>
</dbReference>
<evidence type="ECO:0000313" key="2">
    <source>
        <dbReference type="EMBL" id="CAH2236149.1"/>
    </source>
</evidence>
<name>A0A8S4RH96_9NEOP</name>
<reference evidence="2" key="1">
    <citation type="submission" date="2022-03" db="EMBL/GenBank/DDBJ databases">
        <authorList>
            <person name="Lindestad O."/>
        </authorList>
    </citation>
    <scope>NUCLEOTIDE SEQUENCE</scope>
</reference>
<comment type="caution">
    <text evidence="2">The sequence shown here is derived from an EMBL/GenBank/DDBJ whole genome shotgun (WGS) entry which is preliminary data.</text>
</comment>
<gene>
    <name evidence="2" type="primary">jg17663</name>
    <name evidence="2" type="ORF">PAEG_LOCUS13630</name>
</gene>
<sequence>MKLFFLVLVALFFANGTNCALTDNTILGPPMIADARRTEVYNRVRRSNFFCKTHKECNSFCKIILGHKKGTCHLICFCT</sequence>
<feature type="signal peptide" evidence="1">
    <location>
        <begin position="1"/>
        <end position="19"/>
    </location>
</feature>
<keyword evidence="1" id="KW-0732">Signal</keyword>
<evidence type="ECO:0000313" key="3">
    <source>
        <dbReference type="Proteomes" id="UP000838756"/>
    </source>
</evidence>
<accession>A0A8S4RH96</accession>
<feature type="chain" id="PRO_5035867776" evidence="1">
    <location>
        <begin position="20"/>
        <end position="79"/>
    </location>
</feature>
<protein>
    <submittedName>
        <fullName evidence="2">Jg17663 protein</fullName>
    </submittedName>
</protein>
<proteinExistence type="predicted"/>
<organism evidence="2 3">
    <name type="scientific">Pararge aegeria aegeria</name>
    <dbReference type="NCBI Taxonomy" id="348720"/>
    <lineage>
        <taxon>Eukaryota</taxon>
        <taxon>Metazoa</taxon>
        <taxon>Ecdysozoa</taxon>
        <taxon>Arthropoda</taxon>
        <taxon>Hexapoda</taxon>
        <taxon>Insecta</taxon>
        <taxon>Pterygota</taxon>
        <taxon>Neoptera</taxon>
        <taxon>Endopterygota</taxon>
        <taxon>Lepidoptera</taxon>
        <taxon>Glossata</taxon>
        <taxon>Ditrysia</taxon>
        <taxon>Papilionoidea</taxon>
        <taxon>Nymphalidae</taxon>
        <taxon>Satyrinae</taxon>
        <taxon>Satyrini</taxon>
        <taxon>Parargina</taxon>
        <taxon>Pararge</taxon>
    </lineage>
</organism>
<evidence type="ECO:0000256" key="1">
    <source>
        <dbReference type="SAM" id="SignalP"/>
    </source>
</evidence>